<gene>
    <name evidence="3" type="ORF">MRATA1EN1_LOCUS3079</name>
</gene>
<dbReference type="EMBL" id="OX459947">
    <property type="protein sequence ID" value="CAI9154117.1"/>
    <property type="molecule type" value="Genomic_DNA"/>
</dbReference>
<reference evidence="3" key="1">
    <citation type="submission" date="2023-04" db="EMBL/GenBank/DDBJ databases">
        <authorList>
            <consortium name="ELIXIR-Norway"/>
        </authorList>
    </citation>
    <scope>NUCLEOTIDE SEQUENCE [LARGE SCALE GENOMIC DNA]</scope>
</reference>
<keyword evidence="4" id="KW-1185">Reference proteome</keyword>
<evidence type="ECO:0000313" key="3">
    <source>
        <dbReference type="EMBL" id="CAI9154117.1"/>
    </source>
</evidence>
<proteinExistence type="predicted"/>
<sequence length="122" mass="13060">MPPGELLHHQLAFLTCRCWLSSCWFLALCRGREIRMSGLVPASGETPSLQRAGRHKGTAACSRVGGESTKEPGSQLQKLREGCAVSPPFPGLQAGPPQQGHRDPQDLGHAPGAVGIQVWLKD</sequence>
<evidence type="ECO:0000313" key="4">
    <source>
        <dbReference type="Proteomes" id="UP001176941"/>
    </source>
</evidence>
<accession>A0ABN8XXN3</accession>
<organism evidence="3 4">
    <name type="scientific">Rangifer tarandus platyrhynchus</name>
    <name type="common">Svalbard reindeer</name>
    <dbReference type="NCBI Taxonomy" id="3082113"/>
    <lineage>
        <taxon>Eukaryota</taxon>
        <taxon>Metazoa</taxon>
        <taxon>Chordata</taxon>
        <taxon>Craniata</taxon>
        <taxon>Vertebrata</taxon>
        <taxon>Euteleostomi</taxon>
        <taxon>Mammalia</taxon>
        <taxon>Eutheria</taxon>
        <taxon>Laurasiatheria</taxon>
        <taxon>Artiodactyla</taxon>
        <taxon>Ruminantia</taxon>
        <taxon>Pecora</taxon>
        <taxon>Cervidae</taxon>
        <taxon>Odocoileinae</taxon>
        <taxon>Rangifer</taxon>
    </lineage>
</organism>
<name>A0ABN8XXN3_RANTA</name>
<feature type="chain" id="PRO_5045037400" evidence="2">
    <location>
        <begin position="32"/>
        <end position="122"/>
    </location>
</feature>
<evidence type="ECO:0000256" key="1">
    <source>
        <dbReference type="SAM" id="MobiDB-lite"/>
    </source>
</evidence>
<keyword evidence="2" id="KW-0732">Signal</keyword>
<protein>
    <submittedName>
        <fullName evidence="3">Uncharacterized protein</fullName>
    </submittedName>
</protein>
<feature type="signal peptide" evidence="2">
    <location>
        <begin position="1"/>
        <end position="31"/>
    </location>
</feature>
<dbReference type="Proteomes" id="UP001176941">
    <property type="component" value="Chromosome 11"/>
</dbReference>
<evidence type="ECO:0000256" key="2">
    <source>
        <dbReference type="SAM" id="SignalP"/>
    </source>
</evidence>
<feature type="region of interest" description="Disordered" evidence="1">
    <location>
        <begin position="40"/>
        <end position="113"/>
    </location>
</feature>